<comment type="caution">
    <text evidence="2">The sequence shown here is derived from an EMBL/GenBank/DDBJ whole genome shotgun (WGS) entry which is preliminary data.</text>
</comment>
<sequence length="238" mass="28299">MVISMSIAYLTMDDGPSDITRDIIDYLTERGIKPIFFFTGQHIEKKMEEGVYALKKGAIIGNHSYSHPNFEQLTLEQCISEVEKTEELINEIYQHAGVVRKFKLFRFPYGARKLKESEEFQEYLENQGFCKLEDTHITSEWYDREGLKEGVDVLWTYDFTEYRVHNDTSLTYEDFIARIYERKQESSELLLDEESRHIVLLHDHMETNAVIPRYYQKFLDYVMLHGVTFIKPEFQYLP</sequence>
<proteinExistence type="predicted"/>
<accession>A0A3D2X8K8</accession>
<protein>
    <submittedName>
        <fullName evidence="2">Polysaccharide deacetylase family protein</fullName>
    </submittedName>
</protein>
<dbReference type="GO" id="GO:0016810">
    <property type="term" value="F:hydrolase activity, acting on carbon-nitrogen (but not peptide) bonds"/>
    <property type="evidence" value="ECO:0007669"/>
    <property type="project" value="InterPro"/>
</dbReference>
<evidence type="ECO:0000259" key="1">
    <source>
        <dbReference type="PROSITE" id="PS51677"/>
    </source>
</evidence>
<dbReference type="GO" id="GO:0005975">
    <property type="term" value="P:carbohydrate metabolic process"/>
    <property type="evidence" value="ECO:0007669"/>
    <property type="project" value="InterPro"/>
</dbReference>
<dbReference type="SUPFAM" id="SSF88713">
    <property type="entry name" value="Glycoside hydrolase/deacetylase"/>
    <property type="match status" value="1"/>
</dbReference>
<evidence type="ECO:0000313" key="3">
    <source>
        <dbReference type="Proteomes" id="UP000262969"/>
    </source>
</evidence>
<dbReference type="PROSITE" id="PS51677">
    <property type="entry name" value="NODB"/>
    <property type="match status" value="1"/>
</dbReference>
<dbReference type="PANTHER" id="PTHR10587">
    <property type="entry name" value="GLYCOSYL TRANSFERASE-RELATED"/>
    <property type="match status" value="1"/>
</dbReference>
<dbReference type="Pfam" id="PF01522">
    <property type="entry name" value="Polysacc_deac_1"/>
    <property type="match status" value="1"/>
</dbReference>
<dbReference type="AlphaFoldDB" id="A0A3D2X8K8"/>
<dbReference type="InterPro" id="IPR011330">
    <property type="entry name" value="Glyco_hydro/deAcase_b/a-brl"/>
</dbReference>
<evidence type="ECO:0000313" key="2">
    <source>
        <dbReference type="EMBL" id="HCL02688.1"/>
    </source>
</evidence>
<reference evidence="2 3" key="1">
    <citation type="journal article" date="2018" name="Nat. Biotechnol.">
        <title>A standardized bacterial taxonomy based on genome phylogeny substantially revises the tree of life.</title>
        <authorList>
            <person name="Parks D.H."/>
            <person name="Chuvochina M."/>
            <person name="Waite D.W."/>
            <person name="Rinke C."/>
            <person name="Skarshewski A."/>
            <person name="Chaumeil P.A."/>
            <person name="Hugenholtz P."/>
        </authorList>
    </citation>
    <scope>NUCLEOTIDE SEQUENCE [LARGE SCALE GENOMIC DNA]</scope>
    <source>
        <strain evidence="2">UBA11728</strain>
    </source>
</reference>
<dbReference type="CDD" id="cd10917">
    <property type="entry name" value="CE4_NodB_like_6s_7s"/>
    <property type="match status" value="1"/>
</dbReference>
<dbReference type="InterPro" id="IPR050248">
    <property type="entry name" value="Polysacc_deacetylase_ArnD"/>
</dbReference>
<dbReference type="EMBL" id="DPVV01000321">
    <property type="protein sequence ID" value="HCL02688.1"/>
    <property type="molecule type" value="Genomic_DNA"/>
</dbReference>
<dbReference type="Gene3D" id="3.20.20.370">
    <property type="entry name" value="Glycoside hydrolase/deacetylase"/>
    <property type="match status" value="1"/>
</dbReference>
<name>A0A3D2X8K8_9FIRM</name>
<dbReference type="InterPro" id="IPR002509">
    <property type="entry name" value="NODB_dom"/>
</dbReference>
<gene>
    <name evidence="2" type="ORF">DHW61_09810</name>
</gene>
<organism evidence="2 3">
    <name type="scientific">Lachnoclostridium phytofermentans</name>
    <dbReference type="NCBI Taxonomy" id="66219"/>
    <lineage>
        <taxon>Bacteria</taxon>
        <taxon>Bacillati</taxon>
        <taxon>Bacillota</taxon>
        <taxon>Clostridia</taxon>
        <taxon>Lachnospirales</taxon>
        <taxon>Lachnospiraceae</taxon>
    </lineage>
</organism>
<feature type="domain" description="NodB homology" evidence="1">
    <location>
        <begin position="6"/>
        <end position="230"/>
    </location>
</feature>
<dbReference type="Proteomes" id="UP000262969">
    <property type="component" value="Unassembled WGS sequence"/>
</dbReference>